<dbReference type="Gramene" id="PRQ20839">
    <property type="protein sequence ID" value="PRQ20839"/>
    <property type="gene ID" value="RchiOBHm_Chr7g0232501"/>
</dbReference>
<gene>
    <name evidence="2" type="ORF">RchiOBHm_Chr7g0232501</name>
</gene>
<dbReference type="Proteomes" id="UP000238479">
    <property type="component" value="Chromosome 7"/>
</dbReference>
<dbReference type="AlphaFoldDB" id="A0A2P6PFZ9"/>
<keyword evidence="3" id="KW-1185">Reference proteome</keyword>
<reference evidence="2 3" key="1">
    <citation type="journal article" date="2018" name="Nat. Genet.">
        <title>The Rosa genome provides new insights in the design of modern roses.</title>
        <authorList>
            <person name="Bendahmane M."/>
        </authorList>
    </citation>
    <scope>NUCLEOTIDE SEQUENCE [LARGE SCALE GENOMIC DNA]</scope>
    <source>
        <strain evidence="3">cv. Old Blush</strain>
    </source>
</reference>
<keyword evidence="1" id="KW-0812">Transmembrane</keyword>
<evidence type="ECO:0000313" key="3">
    <source>
        <dbReference type="Proteomes" id="UP000238479"/>
    </source>
</evidence>
<evidence type="ECO:0000313" key="2">
    <source>
        <dbReference type="EMBL" id="PRQ20839.1"/>
    </source>
</evidence>
<sequence>MQRSVYYSSAAVPVYIVWDYLTVLLLFRLLHSSARSSNSFRPNKSACRPPSKVRATIACTKAKLHFSCSFRIRQKE</sequence>
<organism evidence="2 3">
    <name type="scientific">Rosa chinensis</name>
    <name type="common">China rose</name>
    <dbReference type="NCBI Taxonomy" id="74649"/>
    <lineage>
        <taxon>Eukaryota</taxon>
        <taxon>Viridiplantae</taxon>
        <taxon>Streptophyta</taxon>
        <taxon>Embryophyta</taxon>
        <taxon>Tracheophyta</taxon>
        <taxon>Spermatophyta</taxon>
        <taxon>Magnoliopsida</taxon>
        <taxon>eudicotyledons</taxon>
        <taxon>Gunneridae</taxon>
        <taxon>Pentapetalae</taxon>
        <taxon>rosids</taxon>
        <taxon>fabids</taxon>
        <taxon>Rosales</taxon>
        <taxon>Rosaceae</taxon>
        <taxon>Rosoideae</taxon>
        <taxon>Rosoideae incertae sedis</taxon>
        <taxon>Rosa</taxon>
    </lineage>
</organism>
<evidence type="ECO:0000256" key="1">
    <source>
        <dbReference type="SAM" id="Phobius"/>
    </source>
</evidence>
<protein>
    <submittedName>
        <fullName evidence="2">Uncharacterized protein</fullName>
    </submittedName>
</protein>
<feature type="transmembrane region" description="Helical" evidence="1">
    <location>
        <begin position="6"/>
        <end position="27"/>
    </location>
</feature>
<keyword evidence="1" id="KW-0472">Membrane</keyword>
<proteinExistence type="predicted"/>
<comment type="caution">
    <text evidence="2">The sequence shown here is derived from an EMBL/GenBank/DDBJ whole genome shotgun (WGS) entry which is preliminary data.</text>
</comment>
<accession>A0A2P6PFZ9</accession>
<keyword evidence="1" id="KW-1133">Transmembrane helix</keyword>
<dbReference type="EMBL" id="PDCK01000045">
    <property type="protein sequence ID" value="PRQ20839.1"/>
    <property type="molecule type" value="Genomic_DNA"/>
</dbReference>
<name>A0A2P6PFZ9_ROSCH</name>